<sequence length="63" mass="7569">MVIYYENNKQAGVQVTYDLDGQRVYDYFENMYRFRAWVAHEHDCETVEITDVNYRELAARGVI</sequence>
<dbReference type="STRING" id="1859457.BET10_00055"/>
<evidence type="ECO:0000313" key="2">
    <source>
        <dbReference type="EMBL" id="OHU87268.1"/>
    </source>
</evidence>
<name>A0A1S1MQL9_9GAMM</name>
<protein>
    <submittedName>
        <fullName evidence="1">Uncharacterized protein</fullName>
    </submittedName>
</protein>
<accession>A0A1S1MQL9</accession>
<keyword evidence="3" id="KW-1185">Reference proteome</keyword>
<comment type="caution">
    <text evidence="1">The sequence shown here is derived from an EMBL/GenBank/DDBJ whole genome shotgun (WGS) entry which is preliminary data.</text>
</comment>
<reference evidence="1 3" key="1">
    <citation type="submission" date="2016-09" db="EMBL/GenBank/DDBJ databases">
        <title>Pseudoalteromonas amylolytica sp. nov., isolated from the surface seawater.</title>
        <authorList>
            <person name="Wu Y.-H."/>
            <person name="Cheng H."/>
            <person name="Jin X.-B."/>
            <person name="Wang C.-S."/>
            <person name="Xu X.-W."/>
        </authorList>
    </citation>
    <scope>NUCLEOTIDE SEQUENCE [LARGE SCALE GENOMIC DNA]</scope>
    <source>
        <strain evidence="1 3">JW1</strain>
    </source>
</reference>
<dbReference type="Proteomes" id="UP000179786">
    <property type="component" value="Unassembled WGS sequence"/>
</dbReference>
<organism evidence="1 3">
    <name type="scientific">Pseudoalteromonas amylolytica</name>
    <dbReference type="NCBI Taxonomy" id="1859457"/>
    <lineage>
        <taxon>Bacteria</taxon>
        <taxon>Pseudomonadati</taxon>
        <taxon>Pseudomonadota</taxon>
        <taxon>Gammaproteobacteria</taxon>
        <taxon>Alteromonadales</taxon>
        <taxon>Pseudoalteromonadaceae</taxon>
        <taxon>Pseudoalteromonas</taxon>
    </lineage>
</organism>
<dbReference type="EMBL" id="MKJU01000034">
    <property type="protein sequence ID" value="OHU87259.1"/>
    <property type="molecule type" value="Genomic_DNA"/>
</dbReference>
<gene>
    <name evidence="2" type="ORF">BET10_00055</name>
    <name evidence="1" type="ORF">BET10_00065</name>
</gene>
<dbReference type="OrthoDB" id="5880573at2"/>
<dbReference type="AlphaFoldDB" id="A0A1S1MQL9"/>
<evidence type="ECO:0000313" key="1">
    <source>
        <dbReference type="EMBL" id="OHU87259.1"/>
    </source>
</evidence>
<dbReference type="RefSeq" id="WP_070987461.1">
    <property type="nucleotide sequence ID" value="NZ_MKJU01000034.1"/>
</dbReference>
<dbReference type="EMBL" id="MKJU01000033">
    <property type="protein sequence ID" value="OHU87268.1"/>
    <property type="molecule type" value="Genomic_DNA"/>
</dbReference>
<proteinExistence type="predicted"/>
<evidence type="ECO:0000313" key="3">
    <source>
        <dbReference type="Proteomes" id="UP000179786"/>
    </source>
</evidence>